<protein>
    <recommendedName>
        <fullName evidence="5">Metallo-beta-lactamase domain-containing protein</fullName>
    </recommendedName>
</protein>
<evidence type="ECO:0000256" key="1">
    <source>
        <dbReference type="ARBA" id="ARBA00001947"/>
    </source>
</evidence>
<dbReference type="PANTHER" id="PTHR46233">
    <property type="entry name" value="HYDROXYACYLGLUTATHIONE HYDROLASE GLOC"/>
    <property type="match status" value="1"/>
</dbReference>
<evidence type="ECO:0000313" key="6">
    <source>
        <dbReference type="EMBL" id="RKL68739.1"/>
    </source>
</evidence>
<keyword evidence="2" id="KW-0479">Metal-binding</keyword>
<dbReference type="EMBL" id="PDOE01000001">
    <property type="protein sequence ID" value="RKL68739.1"/>
    <property type="molecule type" value="Genomic_DNA"/>
</dbReference>
<organism evidence="6 7">
    <name type="scientific">Salipaludibacillus neizhouensis</name>
    <dbReference type="NCBI Taxonomy" id="885475"/>
    <lineage>
        <taxon>Bacteria</taxon>
        <taxon>Bacillati</taxon>
        <taxon>Bacillota</taxon>
        <taxon>Bacilli</taxon>
        <taxon>Bacillales</taxon>
        <taxon>Bacillaceae</taxon>
    </lineage>
</organism>
<dbReference type="RefSeq" id="WP_110936621.1">
    <property type="nucleotide sequence ID" value="NZ_KZ614146.1"/>
</dbReference>
<dbReference type="Proteomes" id="UP000281498">
    <property type="component" value="Unassembled WGS sequence"/>
</dbReference>
<gene>
    <name evidence="6" type="ORF">CR203_01430</name>
</gene>
<sequence>MNWKRISLGPLQTNGFVIYNESKEALMIDPGGDEDKLFTLLAEEDLTILAILLTHAHFDHIGGVEAVREKYKCPVYVHEKEKEWLSQPELNGSGLFQGIESVVANKAEKTFMKQGILEIGSFKCELLETPGHSPGSVSFYFPKEKIIFSGDVLFRGGVGRTDLPGGSHDVLMETIRDKMLTLPDDTIVANGHGPETTITEEKETNPFINGFGW</sequence>
<comment type="cofactor">
    <cofactor evidence="1">
        <name>Zn(2+)</name>
        <dbReference type="ChEBI" id="CHEBI:29105"/>
    </cofactor>
</comment>
<evidence type="ECO:0000256" key="3">
    <source>
        <dbReference type="ARBA" id="ARBA00022801"/>
    </source>
</evidence>
<keyword evidence="7" id="KW-1185">Reference proteome</keyword>
<dbReference type="PANTHER" id="PTHR46233:SF3">
    <property type="entry name" value="HYDROXYACYLGLUTATHIONE HYDROLASE GLOC"/>
    <property type="match status" value="1"/>
</dbReference>
<dbReference type="CDD" id="cd06262">
    <property type="entry name" value="metallo-hydrolase-like_MBL-fold"/>
    <property type="match status" value="1"/>
</dbReference>
<feature type="domain" description="Metallo-beta-lactamase" evidence="5">
    <location>
        <begin position="12"/>
        <end position="192"/>
    </location>
</feature>
<dbReference type="InterPro" id="IPR036866">
    <property type="entry name" value="RibonucZ/Hydroxyglut_hydro"/>
</dbReference>
<dbReference type="InterPro" id="IPR001279">
    <property type="entry name" value="Metallo-B-lactamas"/>
</dbReference>
<dbReference type="AlphaFoldDB" id="A0A3A9K969"/>
<dbReference type="OrthoDB" id="9802248at2"/>
<evidence type="ECO:0000313" key="7">
    <source>
        <dbReference type="Proteomes" id="UP000281498"/>
    </source>
</evidence>
<keyword evidence="3" id="KW-0378">Hydrolase</keyword>
<accession>A0A3A9K969</accession>
<dbReference type="Pfam" id="PF00753">
    <property type="entry name" value="Lactamase_B"/>
    <property type="match status" value="1"/>
</dbReference>
<dbReference type="Gene3D" id="3.60.15.10">
    <property type="entry name" value="Ribonuclease Z/Hydroxyacylglutathione hydrolase-like"/>
    <property type="match status" value="1"/>
</dbReference>
<evidence type="ECO:0000256" key="2">
    <source>
        <dbReference type="ARBA" id="ARBA00022723"/>
    </source>
</evidence>
<dbReference type="SUPFAM" id="SSF56281">
    <property type="entry name" value="Metallo-hydrolase/oxidoreductase"/>
    <property type="match status" value="1"/>
</dbReference>
<comment type="caution">
    <text evidence="6">The sequence shown here is derived from an EMBL/GenBank/DDBJ whole genome shotgun (WGS) entry which is preliminary data.</text>
</comment>
<proteinExistence type="predicted"/>
<dbReference type="InterPro" id="IPR051453">
    <property type="entry name" value="MBL_Glyoxalase_II"/>
</dbReference>
<dbReference type="GO" id="GO:0046872">
    <property type="term" value="F:metal ion binding"/>
    <property type="evidence" value="ECO:0007669"/>
    <property type="project" value="UniProtKB-KW"/>
</dbReference>
<evidence type="ECO:0000259" key="5">
    <source>
        <dbReference type="SMART" id="SM00849"/>
    </source>
</evidence>
<reference evidence="6 7" key="1">
    <citation type="submission" date="2017-10" db="EMBL/GenBank/DDBJ databases">
        <title>Bacillus sp. nov., a halophilic bacterium isolated from a Keqin Lake.</title>
        <authorList>
            <person name="Wang H."/>
        </authorList>
    </citation>
    <scope>NUCLEOTIDE SEQUENCE [LARGE SCALE GENOMIC DNA]</scope>
    <source>
        <strain evidence="6 7">KCTC 13187</strain>
    </source>
</reference>
<name>A0A3A9K969_9BACI</name>
<dbReference type="GO" id="GO:0016787">
    <property type="term" value="F:hydrolase activity"/>
    <property type="evidence" value="ECO:0007669"/>
    <property type="project" value="UniProtKB-KW"/>
</dbReference>
<dbReference type="SMART" id="SM00849">
    <property type="entry name" value="Lactamase_B"/>
    <property type="match status" value="1"/>
</dbReference>
<evidence type="ECO:0000256" key="4">
    <source>
        <dbReference type="ARBA" id="ARBA00022833"/>
    </source>
</evidence>
<keyword evidence="4" id="KW-0862">Zinc</keyword>